<evidence type="ECO:0000313" key="2">
    <source>
        <dbReference type="EMBL" id="CAE6701593.1"/>
    </source>
</evidence>
<keyword evidence="2" id="KW-0449">Lipoprotein</keyword>
<feature type="chain" id="PRO_5037410728" evidence="1">
    <location>
        <begin position="23"/>
        <end position="245"/>
    </location>
</feature>
<accession>A0A916FAJ6</accession>
<reference evidence="2" key="1">
    <citation type="submission" date="2021-02" db="EMBL/GenBank/DDBJ databases">
        <authorList>
            <person name="Han P."/>
        </authorList>
    </citation>
    <scope>NUCLEOTIDE SEQUENCE</scope>
    <source>
        <strain evidence="2">Candidatus Nitrotoga sp. ZN8</strain>
    </source>
</reference>
<gene>
    <name evidence="2" type="ORF">NTGZN8_150072</name>
</gene>
<dbReference type="AlphaFoldDB" id="A0A916FAJ6"/>
<keyword evidence="1" id="KW-0732">Signal</keyword>
<dbReference type="RefSeq" id="WP_213035438.1">
    <property type="nucleotide sequence ID" value="NZ_CAJNBL010000007.1"/>
</dbReference>
<dbReference type="EMBL" id="CAJNBL010000007">
    <property type="protein sequence ID" value="CAE6701593.1"/>
    <property type="molecule type" value="Genomic_DNA"/>
</dbReference>
<keyword evidence="3" id="KW-1185">Reference proteome</keyword>
<organism evidence="2 3">
    <name type="scientific">Candidatus Nitrotoga fabula</name>
    <dbReference type="NCBI Taxonomy" id="2182327"/>
    <lineage>
        <taxon>Bacteria</taxon>
        <taxon>Pseudomonadati</taxon>
        <taxon>Pseudomonadota</taxon>
        <taxon>Betaproteobacteria</taxon>
        <taxon>Nitrosomonadales</taxon>
        <taxon>Gallionellaceae</taxon>
        <taxon>Candidatus Nitrotoga</taxon>
    </lineage>
</organism>
<sequence length="245" mass="27559">MPLPFHPCCMKLAASSAIFLLAACSTDRPAINGKHIPEHTDRNFISQLGKTDLDRLTDLEVRENTQILQALMVKLYKRNPNELKKSAMAGPEETAAAVFANQHGWRFPEINEAQGSHAIQQAFHPDFQGDRVLSLIVGLQTMLIKAHGGKTDFYITDSIDPQNIFNAARNIEIVVWQLSNKRDSNGQLTLLTNEINDHERNLSFEREFGKMIGSLDLYAILLSEKMQRHITRVVQSIPTAVLLPF</sequence>
<evidence type="ECO:0000313" key="3">
    <source>
        <dbReference type="Proteomes" id="UP000675882"/>
    </source>
</evidence>
<name>A0A916FAJ6_9PROT</name>
<protein>
    <submittedName>
        <fullName evidence="2">Lipoprotein</fullName>
    </submittedName>
</protein>
<comment type="caution">
    <text evidence="2">The sequence shown here is derived from an EMBL/GenBank/DDBJ whole genome shotgun (WGS) entry which is preliminary data.</text>
</comment>
<proteinExistence type="predicted"/>
<evidence type="ECO:0000256" key="1">
    <source>
        <dbReference type="SAM" id="SignalP"/>
    </source>
</evidence>
<feature type="signal peptide" evidence="1">
    <location>
        <begin position="1"/>
        <end position="22"/>
    </location>
</feature>
<dbReference type="Proteomes" id="UP000675882">
    <property type="component" value="Unassembled WGS sequence"/>
</dbReference>